<dbReference type="InterPro" id="IPR016166">
    <property type="entry name" value="FAD-bd_PCMH"/>
</dbReference>
<accession>A0A9P8XX50</accession>
<feature type="domain" description="FAD-binding PCMH-type" evidence="4">
    <location>
        <begin position="194"/>
        <end position="373"/>
    </location>
</feature>
<evidence type="ECO:0000313" key="6">
    <source>
        <dbReference type="Proteomes" id="UP000756346"/>
    </source>
</evidence>
<dbReference type="InterPro" id="IPR012951">
    <property type="entry name" value="BBE"/>
</dbReference>
<dbReference type="PANTHER" id="PTHR13878">
    <property type="entry name" value="GULONOLACTONE OXIDASE"/>
    <property type="match status" value="1"/>
</dbReference>
<dbReference type="InterPro" id="IPR006094">
    <property type="entry name" value="Oxid_FAD_bind_N"/>
</dbReference>
<dbReference type="Gene3D" id="3.30.465.10">
    <property type="match status" value="2"/>
</dbReference>
<dbReference type="SUPFAM" id="SSF56176">
    <property type="entry name" value="FAD-binding/transporter-associated domain-like"/>
    <property type="match status" value="1"/>
</dbReference>
<sequence length="660" mass="71311">MRFPVALLAVLPLVGLVLGQTITDGQNNATLDANETTVAPAAQPVSKDSSAAPADLFTSEAAQLTDNVIANLTALNLTSIDLFSFDNGSSSTDGASKRDSGSCKSMPGDVLYPPNLVWKVFNLLLGGALIQTTPLASPCYTNWNNYDAGKCSYISANWANNSFMHADDPTSVMWPLYQGLTCMPTTTPSDSCRLGAYPSYAIEVRSVYQIQLAINFARNANLRLVVKNTGHDFNGKSAGAGALSLWTHNLKDIQFFRNYRSGTYNGPAFKLGAGVQAFEMYEAAEKQGVTAVGGEGKSVGVMGGYLAGGGHSPLSSIYGMAADHVLSMEVVTPDGRFVTASDSYNKDLFWALRGGGGSTFGVVTSVVLKVYPKMPVTIATWQFTTSPTVSAEAFWSGVRAYYDEFVRFTDKGTYSYFQLVGIGPGAFLFAMAPFVAPNMSKQDLEALLKPMFDKLSALGIAATPQYFEYTSFKPAWENHFPLESVGSATLKTASRLFPKANWLDAAKSNATFSVLRQTVESGVVMLGFNIAAAPTAGFPDNAVNPAWRNTVLHAICGVIWPEGSSPDVIAAQSKRLTNDVMQKWRDVSPGAGAYMSEADIMEPNFQQAFYGTKYDKLYQLKQRYDPFGVFYAPTAVGSEDWTVRDQIDGWPTQNGRLCRL</sequence>
<name>A0A9P8XX50_9PEZI</name>
<dbReference type="PANTHER" id="PTHR13878:SF91">
    <property type="entry name" value="FAD BINDING DOMAIN PROTEIN (AFU_ORTHOLOGUE AFUA_6G12070)-RELATED"/>
    <property type="match status" value="1"/>
</dbReference>
<comment type="similarity">
    <text evidence="1">Belongs to the oxygen-dependent FAD-linked oxidoreductase family.</text>
</comment>
<keyword evidence="6" id="KW-1185">Reference proteome</keyword>
<dbReference type="RefSeq" id="XP_046008001.1">
    <property type="nucleotide sequence ID" value="XM_046151838.1"/>
</dbReference>
<dbReference type="Proteomes" id="UP000756346">
    <property type="component" value="Unassembled WGS sequence"/>
</dbReference>
<dbReference type="GO" id="GO:0071949">
    <property type="term" value="F:FAD binding"/>
    <property type="evidence" value="ECO:0007669"/>
    <property type="project" value="InterPro"/>
</dbReference>
<protein>
    <recommendedName>
        <fullName evidence="4">FAD-binding PCMH-type domain-containing protein</fullName>
    </recommendedName>
</protein>
<dbReference type="Pfam" id="PF01565">
    <property type="entry name" value="FAD_binding_4"/>
    <property type="match status" value="1"/>
</dbReference>
<evidence type="ECO:0000259" key="4">
    <source>
        <dbReference type="PROSITE" id="PS51387"/>
    </source>
</evidence>
<proteinExistence type="inferred from homology"/>
<evidence type="ECO:0000256" key="1">
    <source>
        <dbReference type="ARBA" id="ARBA00005466"/>
    </source>
</evidence>
<dbReference type="EMBL" id="JAGTJQ010000009">
    <property type="protein sequence ID" value="KAH7024453.1"/>
    <property type="molecule type" value="Genomic_DNA"/>
</dbReference>
<dbReference type="GeneID" id="70181384"/>
<feature type="signal peptide" evidence="3">
    <location>
        <begin position="1"/>
        <end position="19"/>
    </location>
</feature>
<feature type="chain" id="PRO_5040231340" description="FAD-binding PCMH-type domain-containing protein" evidence="3">
    <location>
        <begin position="20"/>
        <end position="660"/>
    </location>
</feature>
<organism evidence="5 6">
    <name type="scientific">Microdochium trichocladiopsis</name>
    <dbReference type="NCBI Taxonomy" id="1682393"/>
    <lineage>
        <taxon>Eukaryota</taxon>
        <taxon>Fungi</taxon>
        <taxon>Dikarya</taxon>
        <taxon>Ascomycota</taxon>
        <taxon>Pezizomycotina</taxon>
        <taxon>Sordariomycetes</taxon>
        <taxon>Xylariomycetidae</taxon>
        <taxon>Xylariales</taxon>
        <taxon>Microdochiaceae</taxon>
        <taxon>Microdochium</taxon>
    </lineage>
</organism>
<comment type="caution">
    <text evidence="5">The sequence shown here is derived from an EMBL/GenBank/DDBJ whole genome shotgun (WGS) entry which is preliminary data.</text>
</comment>
<dbReference type="InterPro" id="IPR016169">
    <property type="entry name" value="FAD-bd_PCMH_sub2"/>
</dbReference>
<dbReference type="OrthoDB" id="9983560at2759"/>
<dbReference type="PROSITE" id="PS51387">
    <property type="entry name" value="FAD_PCMH"/>
    <property type="match status" value="1"/>
</dbReference>
<keyword evidence="2" id="KW-0560">Oxidoreductase</keyword>
<evidence type="ECO:0000313" key="5">
    <source>
        <dbReference type="EMBL" id="KAH7024453.1"/>
    </source>
</evidence>
<dbReference type="InterPro" id="IPR050432">
    <property type="entry name" value="FAD-linked_Oxidoreductases_BP"/>
</dbReference>
<dbReference type="AlphaFoldDB" id="A0A9P8XX50"/>
<dbReference type="Pfam" id="PF08031">
    <property type="entry name" value="BBE"/>
    <property type="match status" value="1"/>
</dbReference>
<reference evidence="5" key="1">
    <citation type="journal article" date="2021" name="Nat. Commun.">
        <title>Genetic determinants of endophytism in the Arabidopsis root mycobiome.</title>
        <authorList>
            <person name="Mesny F."/>
            <person name="Miyauchi S."/>
            <person name="Thiergart T."/>
            <person name="Pickel B."/>
            <person name="Atanasova L."/>
            <person name="Karlsson M."/>
            <person name="Huettel B."/>
            <person name="Barry K.W."/>
            <person name="Haridas S."/>
            <person name="Chen C."/>
            <person name="Bauer D."/>
            <person name="Andreopoulos W."/>
            <person name="Pangilinan J."/>
            <person name="LaButti K."/>
            <person name="Riley R."/>
            <person name="Lipzen A."/>
            <person name="Clum A."/>
            <person name="Drula E."/>
            <person name="Henrissat B."/>
            <person name="Kohler A."/>
            <person name="Grigoriev I.V."/>
            <person name="Martin F.M."/>
            <person name="Hacquard S."/>
        </authorList>
    </citation>
    <scope>NUCLEOTIDE SEQUENCE</scope>
    <source>
        <strain evidence="5">MPI-CAGE-CH-0230</strain>
    </source>
</reference>
<dbReference type="InterPro" id="IPR036318">
    <property type="entry name" value="FAD-bd_PCMH-like_sf"/>
</dbReference>
<dbReference type="GO" id="GO:0016491">
    <property type="term" value="F:oxidoreductase activity"/>
    <property type="evidence" value="ECO:0007669"/>
    <property type="project" value="UniProtKB-KW"/>
</dbReference>
<gene>
    <name evidence="5" type="ORF">B0I36DRAFT_295066</name>
</gene>
<evidence type="ECO:0000256" key="3">
    <source>
        <dbReference type="SAM" id="SignalP"/>
    </source>
</evidence>
<evidence type="ECO:0000256" key="2">
    <source>
        <dbReference type="ARBA" id="ARBA00023002"/>
    </source>
</evidence>
<keyword evidence="3" id="KW-0732">Signal</keyword>